<reference evidence="6" key="3">
    <citation type="journal article" date="2016" name="Gigascience">
        <title>De novo construction of an expanded transcriptome assembly for the western tarnished plant bug, Lygus hesperus.</title>
        <authorList>
            <person name="Tassone E.E."/>
            <person name="Geib S.M."/>
            <person name="Hall B."/>
            <person name="Fabrick J.A."/>
            <person name="Brent C.S."/>
            <person name="Hull J.J."/>
        </authorList>
    </citation>
    <scope>NUCLEOTIDE SEQUENCE</scope>
</reference>
<dbReference type="Gene3D" id="3.40.50.300">
    <property type="entry name" value="P-loop containing nucleotide triphosphate hydrolases"/>
    <property type="match status" value="1"/>
</dbReference>
<keyword evidence="2" id="KW-0378">Hydrolase</keyword>
<evidence type="ECO:0000256" key="2">
    <source>
        <dbReference type="ARBA" id="ARBA00022801"/>
    </source>
</evidence>
<evidence type="ECO:0000313" key="6">
    <source>
        <dbReference type="EMBL" id="JAQ07023.1"/>
    </source>
</evidence>
<dbReference type="AlphaFoldDB" id="A0A0A9VVD3"/>
<dbReference type="EMBL" id="GDHC01011606">
    <property type="protein sequence ID" value="JAQ07023.1"/>
    <property type="molecule type" value="Transcribed_RNA"/>
</dbReference>
<reference evidence="5" key="2">
    <citation type="submission" date="2014-07" db="EMBL/GenBank/DDBJ databases">
        <authorList>
            <person name="Hull J."/>
        </authorList>
    </citation>
    <scope>NUCLEOTIDE SEQUENCE</scope>
</reference>
<dbReference type="GO" id="GO:0005524">
    <property type="term" value="F:ATP binding"/>
    <property type="evidence" value="ECO:0007669"/>
    <property type="project" value="UniProtKB-KW"/>
</dbReference>
<evidence type="ECO:0000256" key="4">
    <source>
        <dbReference type="ARBA" id="ARBA00022840"/>
    </source>
</evidence>
<dbReference type="GO" id="GO:0004386">
    <property type="term" value="F:helicase activity"/>
    <property type="evidence" value="ECO:0007669"/>
    <property type="project" value="UniProtKB-KW"/>
</dbReference>
<keyword evidence="1" id="KW-0547">Nucleotide-binding</keyword>
<name>A0A0A9VVD3_LYGHE</name>
<evidence type="ECO:0000256" key="3">
    <source>
        <dbReference type="ARBA" id="ARBA00022806"/>
    </source>
</evidence>
<organism evidence="5">
    <name type="scientific">Lygus hesperus</name>
    <name type="common">Western plant bug</name>
    <dbReference type="NCBI Taxonomy" id="30085"/>
    <lineage>
        <taxon>Eukaryota</taxon>
        <taxon>Metazoa</taxon>
        <taxon>Ecdysozoa</taxon>
        <taxon>Arthropoda</taxon>
        <taxon>Hexapoda</taxon>
        <taxon>Insecta</taxon>
        <taxon>Pterygota</taxon>
        <taxon>Neoptera</taxon>
        <taxon>Paraneoptera</taxon>
        <taxon>Hemiptera</taxon>
        <taxon>Heteroptera</taxon>
        <taxon>Panheteroptera</taxon>
        <taxon>Cimicomorpha</taxon>
        <taxon>Miridae</taxon>
        <taxon>Mirini</taxon>
        <taxon>Lygus</taxon>
    </lineage>
</organism>
<evidence type="ECO:0000256" key="1">
    <source>
        <dbReference type="ARBA" id="ARBA00022741"/>
    </source>
</evidence>
<dbReference type="GO" id="GO:0005634">
    <property type="term" value="C:nucleus"/>
    <property type="evidence" value="ECO:0007669"/>
    <property type="project" value="TreeGrafter"/>
</dbReference>
<dbReference type="InterPro" id="IPR050474">
    <property type="entry name" value="Hel308_SKI2-like"/>
</dbReference>
<dbReference type="PANTHER" id="PTHR47961">
    <property type="entry name" value="DNA POLYMERASE THETA, PUTATIVE (AFU_ORTHOLOGUE AFUA_1G05260)-RELATED"/>
    <property type="match status" value="1"/>
</dbReference>
<reference evidence="5" key="1">
    <citation type="journal article" date="2014" name="PLoS ONE">
        <title>Transcriptome-Based Identification of ABC Transporters in the Western Tarnished Plant Bug Lygus hesperus.</title>
        <authorList>
            <person name="Hull J.J."/>
            <person name="Chaney K."/>
            <person name="Geib S.M."/>
            <person name="Fabrick J.A."/>
            <person name="Brent C.S."/>
            <person name="Walsh D."/>
            <person name="Lavine L.C."/>
        </authorList>
    </citation>
    <scope>NUCLEOTIDE SEQUENCE</scope>
</reference>
<gene>
    <name evidence="5" type="primary">ascc3_3</name>
    <name evidence="6" type="synonym">ascc3_0</name>
    <name evidence="5" type="ORF">CM83_99128</name>
    <name evidence="6" type="ORF">g.11368</name>
</gene>
<evidence type="ECO:0000313" key="5">
    <source>
        <dbReference type="EMBL" id="JAF99150.1"/>
    </source>
</evidence>
<protein>
    <submittedName>
        <fullName evidence="5">Activating signal cointegrator 1 complex subunit 3</fullName>
    </submittedName>
</protein>
<sequence length="129" mass="14588">MTVHIAGYHGKHYCPRMMTMNKPVYNAINEKSPTQPIIVFVSSRRQTRNTALAIIGFLMIDGETSKWVHMDAAQMQRYTSRLEDDIVKHCFQFGVGLHHAGLLENDRAVVEEAFLKSQIQILVATSTLA</sequence>
<proteinExistence type="predicted"/>
<keyword evidence="4" id="KW-0067">ATP-binding</keyword>
<dbReference type="GO" id="GO:0016787">
    <property type="term" value="F:hydrolase activity"/>
    <property type="evidence" value="ECO:0007669"/>
    <property type="project" value="UniProtKB-KW"/>
</dbReference>
<dbReference type="PANTHER" id="PTHR47961:SF4">
    <property type="entry name" value="ACTIVATING SIGNAL COINTEGRATOR 1 COMPLEX SUBUNIT 3"/>
    <property type="match status" value="1"/>
</dbReference>
<accession>A0A0A9VVD3</accession>
<dbReference type="EMBL" id="GBHO01044453">
    <property type="protein sequence ID" value="JAF99150.1"/>
    <property type="molecule type" value="Transcribed_RNA"/>
</dbReference>
<dbReference type="InterPro" id="IPR027417">
    <property type="entry name" value="P-loop_NTPase"/>
</dbReference>
<keyword evidence="3" id="KW-0347">Helicase</keyword>
<dbReference type="SUPFAM" id="SSF52540">
    <property type="entry name" value="P-loop containing nucleoside triphosphate hydrolases"/>
    <property type="match status" value="1"/>
</dbReference>